<organism evidence="1 2">
    <name type="scientific">Notoacmeibacter marinus</name>
    <dbReference type="NCBI Taxonomy" id="1876515"/>
    <lineage>
        <taxon>Bacteria</taxon>
        <taxon>Pseudomonadati</taxon>
        <taxon>Pseudomonadota</taxon>
        <taxon>Alphaproteobacteria</taxon>
        <taxon>Hyphomicrobiales</taxon>
        <taxon>Notoacmeibacteraceae</taxon>
        <taxon>Notoacmeibacter</taxon>
    </lineage>
</organism>
<dbReference type="AlphaFoldDB" id="A0A231UU73"/>
<reference evidence="2" key="1">
    <citation type="journal article" date="2017" name="Int. J. Syst. Evol. Microbiol.">
        <title>Notoacmeibacter marinus gen. nov., sp. nov., isolated from the gut of a limpet and proposal of Notoacmeibacteraceae fam. nov. in the order Rhizobiales of the class Alphaproteobacteria.</title>
        <authorList>
            <person name="Huang Z."/>
            <person name="Guo F."/>
            <person name="Lai Q."/>
        </authorList>
    </citation>
    <scope>NUCLEOTIDE SEQUENCE [LARGE SCALE GENOMIC DNA]</scope>
    <source>
        <strain evidence="2">XMTR2A4</strain>
    </source>
</reference>
<dbReference type="InterPro" id="IPR022224">
    <property type="entry name" value="DUF3750"/>
</dbReference>
<evidence type="ECO:0008006" key="3">
    <source>
        <dbReference type="Google" id="ProtNLM"/>
    </source>
</evidence>
<dbReference type="RefSeq" id="WP_094078266.1">
    <property type="nucleotide sequence ID" value="NZ_NBYO01000003.1"/>
</dbReference>
<evidence type="ECO:0000313" key="2">
    <source>
        <dbReference type="Proteomes" id="UP000215405"/>
    </source>
</evidence>
<protein>
    <recommendedName>
        <fullName evidence="3">DUF3750 domain-containing protein</fullName>
    </recommendedName>
</protein>
<name>A0A231UU73_9HYPH</name>
<proteinExistence type="predicted"/>
<comment type="caution">
    <text evidence="1">The sequence shown here is derived from an EMBL/GenBank/DDBJ whole genome shotgun (WGS) entry which is preliminary data.</text>
</comment>
<sequence>MRLIRFLLVFVLLVFALPAGASLLHWQFSERPGSWRQADWGSSGLLPPASEAEDAAIYILAARTGGLKGALAVHSWLVTKAPDATRYDRYEKVGWGQPVRRNSYPADGRWYSNDPFIVASFHGETAARLLPRIEAAIAAYPYRNRGDYRIWPGPNSNSFIAHVLDTVPDLQTALPSNAVGRDFRPGLFAFDIAPDHRDLHVTLGGLAGFAIGARYGLELQFLGLVAGFDFAQPAIKVPGWGRLPLSAS</sequence>
<dbReference type="Pfam" id="PF12570">
    <property type="entry name" value="DUF3750"/>
    <property type="match status" value="1"/>
</dbReference>
<gene>
    <name evidence="1" type="ORF">B7H23_15185</name>
</gene>
<evidence type="ECO:0000313" key="1">
    <source>
        <dbReference type="EMBL" id="OXS99487.1"/>
    </source>
</evidence>
<accession>A0A231UU73</accession>
<dbReference type="EMBL" id="NBYO01000003">
    <property type="protein sequence ID" value="OXS99487.1"/>
    <property type="molecule type" value="Genomic_DNA"/>
</dbReference>
<dbReference type="Proteomes" id="UP000215405">
    <property type="component" value="Unassembled WGS sequence"/>
</dbReference>
<keyword evidence="2" id="KW-1185">Reference proteome</keyword>